<name>A0A7M7IWB6_NASVI</name>
<keyword evidence="5" id="KW-0539">Nucleus</keyword>
<dbReference type="InterPro" id="IPR037496">
    <property type="entry name" value="BEND6-like"/>
</dbReference>
<dbReference type="Proteomes" id="UP000002358">
    <property type="component" value="Unassembled WGS sequence"/>
</dbReference>
<evidence type="ECO:0000256" key="4">
    <source>
        <dbReference type="ARBA" id="ARBA00023163"/>
    </source>
</evidence>
<evidence type="ECO:0000256" key="2">
    <source>
        <dbReference type="ARBA" id="ARBA00022491"/>
    </source>
</evidence>
<keyword evidence="3" id="KW-0805">Transcription regulation</keyword>
<proteinExistence type="predicted"/>
<dbReference type="GO" id="GO:0045666">
    <property type="term" value="P:positive regulation of neuron differentiation"/>
    <property type="evidence" value="ECO:0007669"/>
    <property type="project" value="InterPro"/>
</dbReference>
<reference evidence="7" key="1">
    <citation type="submission" date="2021-01" db="UniProtKB">
        <authorList>
            <consortium name="EnsemblMetazoa"/>
        </authorList>
    </citation>
    <scope>IDENTIFICATION</scope>
</reference>
<evidence type="ECO:0000313" key="7">
    <source>
        <dbReference type="EnsemblMetazoa" id="XP_016843618"/>
    </source>
</evidence>
<accession>A0A7M7IWB6</accession>
<keyword evidence="8" id="KW-1185">Reference proteome</keyword>
<dbReference type="RefSeq" id="XP_016843618.1">
    <property type="nucleotide sequence ID" value="XM_016988129.3"/>
</dbReference>
<dbReference type="Pfam" id="PF10523">
    <property type="entry name" value="BEN"/>
    <property type="match status" value="1"/>
</dbReference>
<dbReference type="GO" id="GO:0003714">
    <property type="term" value="F:transcription corepressor activity"/>
    <property type="evidence" value="ECO:0007669"/>
    <property type="project" value="InterPro"/>
</dbReference>
<dbReference type="GO" id="GO:0003677">
    <property type="term" value="F:DNA binding"/>
    <property type="evidence" value="ECO:0007669"/>
    <property type="project" value="InterPro"/>
</dbReference>
<dbReference type="SMR" id="A0A7M7IWB6"/>
<keyword evidence="4" id="KW-0804">Transcription</keyword>
<sequence length="111" mass="12555">MKQSKSNDTETGGFSLSSTVLKNLNKSDPKSYINDLLENVFTSEKLAESSVTGKPGNARKNSDAKPALDGNRMAYIKKLVQNRFGYTKQNRTLINKMTYNKISYKRKELKK</sequence>
<dbReference type="Gene3D" id="1.10.10.2590">
    <property type="entry name" value="BEN domain"/>
    <property type="match status" value="1"/>
</dbReference>
<feature type="domain" description="BEN" evidence="6">
    <location>
        <begin position="10"/>
        <end position="109"/>
    </location>
</feature>
<dbReference type="EnsemblMetazoa" id="XM_016988129">
    <property type="protein sequence ID" value="XP_016843618"/>
    <property type="gene ID" value="LOC107981710"/>
</dbReference>
<dbReference type="KEGG" id="nvi:107981710"/>
<dbReference type="SMART" id="SM01025">
    <property type="entry name" value="BEN"/>
    <property type="match status" value="1"/>
</dbReference>
<dbReference type="PANTHER" id="PTHR35346">
    <property type="entry name" value="BEN DOMAIN-CONTAINING PROTEIN 6"/>
    <property type="match status" value="1"/>
</dbReference>
<evidence type="ECO:0000259" key="6">
    <source>
        <dbReference type="PROSITE" id="PS51457"/>
    </source>
</evidence>
<keyword evidence="2" id="KW-0678">Repressor</keyword>
<dbReference type="AlphaFoldDB" id="A0A7M7IWB6"/>
<dbReference type="PANTHER" id="PTHR35346:SF1">
    <property type="entry name" value="BEN DOMAIN-CONTAINING PROTEIN 6"/>
    <property type="match status" value="1"/>
</dbReference>
<dbReference type="GeneID" id="107981710"/>
<dbReference type="GO" id="GO:0005634">
    <property type="term" value="C:nucleus"/>
    <property type="evidence" value="ECO:0007669"/>
    <property type="project" value="UniProtKB-SubCell"/>
</dbReference>
<evidence type="ECO:0000256" key="1">
    <source>
        <dbReference type="ARBA" id="ARBA00004123"/>
    </source>
</evidence>
<dbReference type="InParanoid" id="A0A7M7IWB6"/>
<dbReference type="PROSITE" id="PS51457">
    <property type="entry name" value="BEN"/>
    <property type="match status" value="1"/>
</dbReference>
<dbReference type="InterPro" id="IPR018379">
    <property type="entry name" value="BEN_domain"/>
</dbReference>
<comment type="subcellular location">
    <subcellularLocation>
        <location evidence="1">Nucleus</location>
    </subcellularLocation>
</comment>
<evidence type="ECO:0000256" key="5">
    <source>
        <dbReference type="ARBA" id="ARBA00023242"/>
    </source>
</evidence>
<dbReference type="GO" id="GO:0045746">
    <property type="term" value="P:negative regulation of Notch signaling pathway"/>
    <property type="evidence" value="ECO:0007669"/>
    <property type="project" value="InterPro"/>
</dbReference>
<evidence type="ECO:0000256" key="3">
    <source>
        <dbReference type="ARBA" id="ARBA00023015"/>
    </source>
</evidence>
<protein>
    <recommendedName>
        <fullName evidence="6">BEN domain-containing protein</fullName>
    </recommendedName>
</protein>
<dbReference type="OrthoDB" id="7555189at2759"/>
<organism evidence="7 8">
    <name type="scientific">Nasonia vitripennis</name>
    <name type="common">Parasitic wasp</name>
    <dbReference type="NCBI Taxonomy" id="7425"/>
    <lineage>
        <taxon>Eukaryota</taxon>
        <taxon>Metazoa</taxon>
        <taxon>Ecdysozoa</taxon>
        <taxon>Arthropoda</taxon>
        <taxon>Hexapoda</taxon>
        <taxon>Insecta</taxon>
        <taxon>Pterygota</taxon>
        <taxon>Neoptera</taxon>
        <taxon>Endopterygota</taxon>
        <taxon>Hymenoptera</taxon>
        <taxon>Apocrita</taxon>
        <taxon>Proctotrupomorpha</taxon>
        <taxon>Chalcidoidea</taxon>
        <taxon>Pteromalidae</taxon>
        <taxon>Pteromalinae</taxon>
        <taxon>Nasonia</taxon>
    </lineage>
</organism>
<evidence type="ECO:0000313" key="8">
    <source>
        <dbReference type="Proteomes" id="UP000002358"/>
    </source>
</evidence>